<dbReference type="InterPro" id="IPR011320">
    <property type="entry name" value="RNase_H1_N"/>
</dbReference>
<dbReference type="AlphaFoldDB" id="W9RKX0"/>
<keyword evidence="4" id="KW-1185">Reference proteome</keyword>
<reference evidence="4" key="1">
    <citation type="submission" date="2013-01" db="EMBL/GenBank/DDBJ databases">
        <title>Draft Genome Sequence of a Mulberry Tree, Morus notabilis C.K. Schneid.</title>
        <authorList>
            <person name="He N."/>
            <person name="Zhao S."/>
        </authorList>
    </citation>
    <scope>NUCLEOTIDE SEQUENCE</scope>
</reference>
<protein>
    <recommendedName>
        <fullName evidence="2">Ribonuclease H1 N-terminal domain-containing protein</fullName>
    </recommendedName>
</protein>
<dbReference type="Gene3D" id="3.40.970.10">
    <property type="entry name" value="Ribonuclease H1, N-terminal domain"/>
    <property type="match status" value="1"/>
</dbReference>
<dbReference type="SUPFAM" id="SSF55658">
    <property type="entry name" value="L9 N-domain-like"/>
    <property type="match status" value="1"/>
</dbReference>
<gene>
    <name evidence="3" type="ORF">L484_014367</name>
</gene>
<feature type="region of interest" description="Disordered" evidence="1">
    <location>
        <begin position="173"/>
        <end position="196"/>
    </location>
</feature>
<dbReference type="Proteomes" id="UP000030645">
    <property type="component" value="Unassembled WGS sequence"/>
</dbReference>
<accession>W9RKX0</accession>
<feature type="domain" description="Ribonuclease H1 N-terminal" evidence="2">
    <location>
        <begin position="26"/>
        <end position="67"/>
    </location>
</feature>
<dbReference type="Pfam" id="PF01693">
    <property type="entry name" value="Cauli_VI"/>
    <property type="match status" value="1"/>
</dbReference>
<dbReference type="InterPro" id="IPR009027">
    <property type="entry name" value="Ribosomal_bL9/RNase_H1_N"/>
</dbReference>
<name>W9RKX0_9ROSA</name>
<proteinExistence type="predicted"/>
<organism evidence="3 4">
    <name type="scientific">Morus notabilis</name>
    <dbReference type="NCBI Taxonomy" id="981085"/>
    <lineage>
        <taxon>Eukaryota</taxon>
        <taxon>Viridiplantae</taxon>
        <taxon>Streptophyta</taxon>
        <taxon>Embryophyta</taxon>
        <taxon>Tracheophyta</taxon>
        <taxon>Spermatophyta</taxon>
        <taxon>Magnoliopsida</taxon>
        <taxon>eudicotyledons</taxon>
        <taxon>Gunneridae</taxon>
        <taxon>Pentapetalae</taxon>
        <taxon>rosids</taxon>
        <taxon>fabids</taxon>
        <taxon>Rosales</taxon>
        <taxon>Moraceae</taxon>
        <taxon>Moreae</taxon>
        <taxon>Morus</taxon>
    </lineage>
</organism>
<evidence type="ECO:0000313" key="4">
    <source>
        <dbReference type="Proteomes" id="UP000030645"/>
    </source>
</evidence>
<dbReference type="EMBL" id="KE345201">
    <property type="protein sequence ID" value="EXB95394.1"/>
    <property type="molecule type" value="Genomic_DNA"/>
</dbReference>
<evidence type="ECO:0000313" key="3">
    <source>
        <dbReference type="EMBL" id="EXB95394.1"/>
    </source>
</evidence>
<dbReference type="InterPro" id="IPR037056">
    <property type="entry name" value="RNase_H1_N_sf"/>
</dbReference>
<sequence>MFSVFFHNTSHLVHPDSLPQKKNFSFYTVYAGNFTGVFNQWNQAVRSITGYKGKPLWQGFETEEEAQLAYQKYELAEELIIKGREVPRDLSEPLQQYYSEEDKYLRISIESLPTEFTQEEEKFSRYINIIQAYNKYLIHQPVAEFPPFHGFRLSGSSISEVLGRPHRCTVEDSQLQSHRHRHSYGKMGKPVQIQTS</sequence>
<evidence type="ECO:0000259" key="2">
    <source>
        <dbReference type="Pfam" id="PF01693"/>
    </source>
</evidence>
<evidence type="ECO:0000256" key="1">
    <source>
        <dbReference type="SAM" id="MobiDB-lite"/>
    </source>
</evidence>